<keyword evidence="2 4" id="KW-1133">Transmembrane helix</keyword>
<evidence type="ECO:0000256" key="4">
    <source>
        <dbReference type="SAM" id="Phobius"/>
    </source>
</evidence>
<dbReference type="STRING" id="1414854.GQ61_05770"/>
<dbReference type="OrthoDB" id="9803985at2"/>
<dbReference type="PANTHER" id="PTHR23518:SF2">
    <property type="entry name" value="MAJOR FACILITATOR SUPERFAMILY TRANSPORTER"/>
    <property type="match status" value="1"/>
</dbReference>
<dbReference type="SUPFAM" id="SSF103473">
    <property type="entry name" value="MFS general substrate transporter"/>
    <property type="match status" value="1"/>
</dbReference>
<organism evidence="6 7">
    <name type="scientific">Candidatus Nucleicultrix amoebiphila FS5</name>
    <dbReference type="NCBI Taxonomy" id="1414854"/>
    <lineage>
        <taxon>Bacteria</taxon>
        <taxon>Pseudomonadati</taxon>
        <taxon>Pseudomonadota</taxon>
        <taxon>Alphaproteobacteria</taxon>
        <taxon>Holosporales</taxon>
        <taxon>Candidatus Nucleicultricaceae</taxon>
        <taxon>Candidatus Nucleicultrix</taxon>
    </lineage>
</organism>
<dbReference type="Gene3D" id="1.20.1250.20">
    <property type="entry name" value="MFS general substrate transporter like domains"/>
    <property type="match status" value="2"/>
</dbReference>
<dbReference type="Pfam" id="PF07690">
    <property type="entry name" value="MFS_1"/>
    <property type="match status" value="1"/>
</dbReference>
<dbReference type="InterPro" id="IPR036259">
    <property type="entry name" value="MFS_trans_sf"/>
</dbReference>
<protein>
    <recommendedName>
        <fullName evidence="5">Major facilitator superfamily (MFS) profile domain-containing protein</fullName>
    </recommendedName>
</protein>
<evidence type="ECO:0000259" key="5">
    <source>
        <dbReference type="PROSITE" id="PS50850"/>
    </source>
</evidence>
<reference evidence="6 7" key="1">
    <citation type="submission" date="2014-06" db="EMBL/GenBank/DDBJ databases">
        <title>The genome of the endonuclear symbiont Nucleicultrix amoebiphila.</title>
        <authorList>
            <person name="Schulz F."/>
            <person name="Horn M."/>
        </authorList>
    </citation>
    <scope>NUCLEOTIDE SEQUENCE [LARGE SCALE GENOMIC DNA]</scope>
    <source>
        <strain evidence="6 7">FS5</strain>
    </source>
</reference>
<dbReference type="EMBL" id="CP008743">
    <property type="protein sequence ID" value="ARN84877.1"/>
    <property type="molecule type" value="Genomic_DNA"/>
</dbReference>
<gene>
    <name evidence="6" type="ORF">GQ61_05770</name>
</gene>
<dbReference type="GO" id="GO:0022857">
    <property type="term" value="F:transmembrane transporter activity"/>
    <property type="evidence" value="ECO:0007669"/>
    <property type="project" value="InterPro"/>
</dbReference>
<feature type="transmembrane region" description="Helical" evidence="4">
    <location>
        <begin position="296"/>
        <end position="320"/>
    </location>
</feature>
<feature type="transmembrane region" description="Helical" evidence="4">
    <location>
        <begin position="141"/>
        <end position="164"/>
    </location>
</feature>
<evidence type="ECO:0000313" key="7">
    <source>
        <dbReference type="Proteomes" id="UP000237351"/>
    </source>
</evidence>
<dbReference type="PANTHER" id="PTHR23518">
    <property type="entry name" value="C-METHYLTRANSFERASE"/>
    <property type="match status" value="1"/>
</dbReference>
<keyword evidence="1 4" id="KW-0812">Transmembrane</keyword>
<feature type="domain" description="Major facilitator superfamily (MFS) profile" evidence="5">
    <location>
        <begin position="14"/>
        <end position="398"/>
    </location>
</feature>
<dbReference type="CDD" id="cd17370">
    <property type="entry name" value="MFS_MJ1317_like"/>
    <property type="match status" value="1"/>
</dbReference>
<dbReference type="InterPro" id="IPR011701">
    <property type="entry name" value="MFS"/>
</dbReference>
<name>A0A1W6N4R6_9PROT</name>
<evidence type="ECO:0000256" key="3">
    <source>
        <dbReference type="ARBA" id="ARBA00023136"/>
    </source>
</evidence>
<feature type="transmembrane region" description="Helical" evidence="4">
    <location>
        <begin position="20"/>
        <end position="44"/>
    </location>
</feature>
<evidence type="ECO:0000313" key="6">
    <source>
        <dbReference type="EMBL" id="ARN84877.1"/>
    </source>
</evidence>
<feature type="transmembrane region" description="Helical" evidence="4">
    <location>
        <begin position="255"/>
        <end position="276"/>
    </location>
</feature>
<dbReference type="RefSeq" id="WP_085784376.1">
    <property type="nucleotide sequence ID" value="NZ_CP008743.1"/>
</dbReference>
<evidence type="ECO:0000256" key="2">
    <source>
        <dbReference type="ARBA" id="ARBA00022989"/>
    </source>
</evidence>
<feature type="transmembrane region" description="Helical" evidence="4">
    <location>
        <begin position="374"/>
        <end position="392"/>
    </location>
</feature>
<accession>A0A1W6N4R6</accession>
<feature type="transmembrane region" description="Helical" evidence="4">
    <location>
        <begin position="223"/>
        <end position="243"/>
    </location>
</feature>
<proteinExistence type="predicted"/>
<keyword evidence="7" id="KW-1185">Reference proteome</keyword>
<dbReference type="KEGG" id="naf:GQ61_05770"/>
<dbReference type="InterPro" id="IPR020846">
    <property type="entry name" value="MFS_dom"/>
</dbReference>
<feature type="transmembrane region" description="Helical" evidence="4">
    <location>
        <begin position="83"/>
        <end position="107"/>
    </location>
</feature>
<feature type="transmembrane region" description="Helical" evidence="4">
    <location>
        <begin position="341"/>
        <end position="368"/>
    </location>
</feature>
<dbReference type="AlphaFoldDB" id="A0A1W6N4R6"/>
<dbReference type="Proteomes" id="UP000237351">
    <property type="component" value="Chromosome"/>
</dbReference>
<sequence length="420" mass="45778">MFSLKERIGWLPAEIWPVTIANMLVAISTTMAFSISPFYITAVLGISMFSMGAMEGFTEGLSQISKLFSGISSDYSRKKKPTLIFGVLMTALSKPFFILAAGVGGVMTSKILERMSNGVIATPRDAYVADISTRDTRGACYGIMMTGKTVGCIIGPFLVSFLTLFTENYRVLLWIGLIPCLVAVILLWKGMNEEVSGTQINLPLKTQESRLSLKDIAKLPLNYWSLLITSSLFMFARFSDGFLALRLKELGAPTWLCMATIGIFNAISALCCYPIGRLSDKIDRSKLLYFSYITLLLSNVCFIFATDLWLGLVGVLLWGAQRGSSQILFTAIVADESPKRILGTAIGLFYIVIGVMSLLAGAVCGWFADGALAWSFVFGASVSTLATISLALRNRFFNRPTPVSETPVVGQGETLEKMIA</sequence>
<dbReference type="PROSITE" id="PS50850">
    <property type="entry name" value="MFS"/>
    <property type="match status" value="1"/>
</dbReference>
<feature type="transmembrane region" description="Helical" evidence="4">
    <location>
        <begin position="171"/>
        <end position="188"/>
    </location>
</feature>
<keyword evidence="3 4" id="KW-0472">Membrane</keyword>
<evidence type="ECO:0000256" key="1">
    <source>
        <dbReference type="ARBA" id="ARBA00022692"/>
    </source>
</evidence>